<keyword evidence="1" id="KW-1133">Transmembrane helix</keyword>
<feature type="transmembrane region" description="Helical" evidence="1">
    <location>
        <begin position="25"/>
        <end position="42"/>
    </location>
</feature>
<keyword evidence="1" id="KW-0472">Membrane</keyword>
<evidence type="ECO:0000256" key="1">
    <source>
        <dbReference type="SAM" id="Phobius"/>
    </source>
</evidence>
<name>A0A1F5BUT2_9BACT</name>
<sequence length="168" mass="19137">METKENEPSKKKAVNPKQWAVEKKIIKRIVLGVLVFMILVALDANYKFTATLQTGNKANGKWQAVFLTNDQVYFGHLSQYGMNYWKLDDAHYIKVAKASVDAIPDAKNSKPNQDQQPQMENRATLMKVSQDVHQPEGTLYIPKEHILFWQDLQANSNVAQTLMSEGSR</sequence>
<keyword evidence="1" id="KW-0812">Transmembrane</keyword>
<evidence type="ECO:0000313" key="2">
    <source>
        <dbReference type="EMBL" id="OGD34353.1"/>
    </source>
</evidence>
<dbReference type="Proteomes" id="UP000176650">
    <property type="component" value="Unassembled WGS sequence"/>
</dbReference>
<evidence type="ECO:0000313" key="3">
    <source>
        <dbReference type="Proteomes" id="UP000176650"/>
    </source>
</evidence>
<proteinExistence type="predicted"/>
<dbReference type="AlphaFoldDB" id="A0A1F5BUT2"/>
<comment type="caution">
    <text evidence="2">The sequence shown here is derived from an EMBL/GenBank/DDBJ whole genome shotgun (WGS) entry which is preliminary data.</text>
</comment>
<dbReference type="STRING" id="1797298.A2988_02385"/>
<organism evidence="2 3">
    <name type="scientific">Candidatus Azambacteria bacterium RIFCSPLOWO2_01_FULL_46_25</name>
    <dbReference type="NCBI Taxonomy" id="1797298"/>
    <lineage>
        <taxon>Bacteria</taxon>
        <taxon>Candidatus Azamiibacteriota</taxon>
    </lineage>
</organism>
<accession>A0A1F5BUT2</accession>
<protein>
    <submittedName>
        <fullName evidence="2">Uncharacterized protein</fullName>
    </submittedName>
</protein>
<gene>
    <name evidence="2" type="ORF">A2988_02385</name>
</gene>
<reference evidence="2 3" key="1">
    <citation type="journal article" date="2016" name="Nat. Commun.">
        <title>Thousands of microbial genomes shed light on interconnected biogeochemical processes in an aquifer system.</title>
        <authorList>
            <person name="Anantharaman K."/>
            <person name="Brown C.T."/>
            <person name="Hug L.A."/>
            <person name="Sharon I."/>
            <person name="Castelle C.J."/>
            <person name="Probst A.J."/>
            <person name="Thomas B.C."/>
            <person name="Singh A."/>
            <person name="Wilkins M.J."/>
            <person name="Karaoz U."/>
            <person name="Brodie E.L."/>
            <person name="Williams K.H."/>
            <person name="Hubbard S.S."/>
            <person name="Banfield J.F."/>
        </authorList>
    </citation>
    <scope>NUCLEOTIDE SEQUENCE [LARGE SCALE GENOMIC DNA]</scope>
</reference>
<dbReference type="EMBL" id="MEYS01000001">
    <property type="protein sequence ID" value="OGD34353.1"/>
    <property type="molecule type" value="Genomic_DNA"/>
</dbReference>